<feature type="region of interest" description="Disordered" evidence="13">
    <location>
        <begin position="60"/>
        <end position="104"/>
    </location>
</feature>
<feature type="transmembrane region" description="Helical" evidence="14">
    <location>
        <begin position="248"/>
        <end position="267"/>
    </location>
</feature>
<keyword evidence="9" id="KW-0406">Ion transport</keyword>
<name>A0A914UKJ5_9BILA</name>
<evidence type="ECO:0000256" key="2">
    <source>
        <dbReference type="ARBA" id="ARBA00004141"/>
    </source>
</evidence>
<evidence type="ECO:0000256" key="3">
    <source>
        <dbReference type="ARBA" id="ARBA00022448"/>
    </source>
</evidence>
<evidence type="ECO:0000256" key="14">
    <source>
        <dbReference type="SAM" id="Phobius"/>
    </source>
</evidence>
<feature type="transmembrane region" description="Helical" evidence="14">
    <location>
        <begin position="274"/>
        <end position="292"/>
    </location>
</feature>
<feature type="compositionally biased region" description="Polar residues" evidence="13">
    <location>
        <begin position="90"/>
        <end position="100"/>
    </location>
</feature>
<evidence type="ECO:0000256" key="4">
    <source>
        <dbReference type="ARBA" id="ARBA00022449"/>
    </source>
</evidence>
<dbReference type="GO" id="GO:0006829">
    <property type="term" value="P:zinc ion transport"/>
    <property type="evidence" value="ECO:0007669"/>
    <property type="project" value="UniProtKB-KW"/>
</dbReference>
<dbReference type="InterPro" id="IPR027469">
    <property type="entry name" value="Cation_efflux_TMD_sf"/>
</dbReference>
<keyword evidence="8 14" id="KW-1133">Transmembrane helix</keyword>
<evidence type="ECO:0000256" key="12">
    <source>
        <dbReference type="ARBA" id="ARBA00048349"/>
    </source>
</evidence>
<evidence type="ECO:0000256" key="6">
    <source>
        <dbReference type="ARBA" id="ARBA00022833"/>
    </source>
</evidence>
<comment type="catalytic activity">
    <reaction evidence="12">
        <text>Zn(2+)(in) + 2 H(+)(out) = Zn(2+)(out) + 2 H(+)(in)</text>
        <dbReference type="Rhea" id="RHEA:72627"/>
        <dbReference type="ChEBI" id="CHEBI:15378"/>
        <dbReference type="ChEBI" id="CHEBI:29105"/>
    </reaction>
</comment>
<evidence type="ECO:0000256" key="7">
    <source>
        <dbReference type="ARBA" id="ARBA00022906"/>
    </source>
</evidence>
<dbReference type="PANTHER" id="PTHR13414">
    <property type="entry name" value="HUEL-CATION TRANSPORTER"/>
    <property type="match status" value="1"/>
</dbReference>
<evidence type="ECO:0000256" key="9">
    <source>
        <dbReference type="ARBA" id="ARBA00023065"/>
    </source>
</evidence>
<dbReference type="PANTHER" id="PTHR13414:SF9">
    <property type="entry name" value="PROTON-COUPLED ZINC ANTIPORTER SLC30A9, MITOCHONDRIAL"/>
    <property type="match status" value="1"/>
</dbReference>
<dbReference type="GO" id="GO:0005783">
    <property type="term" value="C:endoplasmic reticulum"/>
    <property type="evidence" value="ECO:0007669"/>
    <property type="project" value="TreeGrafter"/>
</dbReference>
<dbReference type="Gene3D" id="1.20.1510.10">
    <property type="entry name" value="Cation efflux protein transmembrane domain"/>
    <property type="match status" value="1"/>
</dbReference>
<evidence type="ECO:0000256" key="5">
    <source>
        <dbReference type="ARBA" id="ARBA00022692"/>
    </source>
</evidence>
<dbReference type="InterPro" id="IPR009061">
    <property type="entry name" value="DNA-bd_dom_put_sf"/>
</dbReference>
<keyword evidence="7" id="KW-0864">Zinc transport</keyword>
<evidence type="ECO:0000256" key="13">
    <source>
        <dbReference type="SAM" id="MobiDB-lite"/>
    </source>
</evidence>
<dbReference type="InterPro" id="IPR040177">
    <property type="entry name" value="SLC30A9"/>
</dbReference>
<keyword evidence="4" id="KW-0050">Antiport</keyword>
<accession>A0A914UKJ5</accession>
<dbReference type="AlphaFoldDB" id="A0A914UKJ5"/>
<evidence type="ECO:0000313" key="15">
    <source>
        <dbReference type="Proteomes" id="UP000887566"/>
    </source>
</evidence>
<dbReference type="WBParaSite" id="PSAMB.scaffold107size78742.g2021.t1">
    <property type="protein sequence ID" value="PSAMB.scaffold107size78742.g2021.t1"/>
    <property type="gene ID" value="PSAMB.scaffold107size78742.g2021"/>
</dbReference>
<dbReference type="GO" id="GO:0006882">
    <property type="term" value="P:intracellular zinc ion homeostasis"/>
    <property type="evidence" value="ECO:0007669"/>
    <property type="project" value="TreeGrafter"/>
</dbReference>
<keyword evidence="11" id="KW-0539">Nucleus</keyword>
<keyword evidence="10 14" id="KW-0472">Membrane</keyword>
<dbReference type="GO" id="GO:0008324">
    <property type="term" value="F:monoatomic cation transmembrane transporter activity"/>
    <property type="evidence" value="ECO:0007669"/>
    <property type="project" value="InterPro"/>
</dbReference>
<dbReference type="GO" id="GO:0005634">
    <property type="term" value="C:nucleus"/>
    <property type="evidence" value="ECO:0007669"/>
    <property type="project" value="UniProtKB-SubCell"/>
</dbReference>
<sequence>MASGVRMQGAFFLICRRSSHAASLVGTPLALRQQYGRCVRSSIIFFRCNARRPFDGSSRFLSTEATSSEPEEKKAASSGKSEQPDASDASKGTASGSSSNTDKRLFSIARASKKKPSDNIPLAKPAEKIGKVRAMREYCLSEEQLKEVRCQMRRSPFLGEPPDIVFLISDVYERALEVHGSPEGLEKMRRKRNLSYSDRLRARLSDEVPQKFRSGQRMLEEKAGVGMKSSAVMAGRDPSMNVVLLEDVAAITGVGIALLCVSMSSYLQSPIPDAVGSILIGGLLGCVAVFIIRSNTTHLVGQSLPRGVIEDITSQLVNDPMIGSVHDVKATVLGTDKQRFKAEIDFNGRNITTKYLKDCNLDDMLKEVQAMDSPEALHSFMAHHGEKIVDQLGAEVDRIEQEIKEKHPNIRHVDLEAL</sequence>
<evidence type="ECO:0000256" key="11">
    <source>
        <dbReference type="ARBA" id="ARBA00023242"/>
    </source>
</evidence>
<comment type="subcellular location">
    <subcellularLocation>
        <location evidence="2">Membrane</location>
        <topology evidence="2">Multi-pass membrane protein</topology>
    </subcellularLocation>
    <subcellularLocation>
        <location evidence="1">Nucleus</location>
    </subcellularLocation>
</comment>
<dbReference type="SUPFAM" id="SSF46955">
    <property type="entry name" value="Putative DNA-binding domain"/>
    <property type="match status" value="1"/>
</dbReference>
<organism evidence="15 16">
    <name type="scientific">Plectus sambesii</name>
    <dbReference type="NCBI Taxonomy" id="2011161"/>
    <lineage>
        <taxon>Eukaryota</taxon>
        <taxon>Metazoa</taxon>
        <taxon>Ecdysozoa</taxon>
        <taxon>Nematoda</taxon>
        <taxon>Chromadorea</taxon>
        <taxon>Plectida</taxon>
        <taxon>Plectina</taxon>
        <taxon>Plectoidea</taxon>
        <taxon>Plectidae</taxon>
        <taxon>Plectus</taxon>
    </lineage>
</organism>
<keyword evidence="6" id="KW-0862">Zinc</keyword>
<keyword evidence="15" id="KW-1185">Reference proteome</keyword>
<dbReference type="SUPFAM" id="SSF161111">
    <property type="entry name" value="Cation efflux protein transmembrane domain-like"/>
    <property type="match status" value="1"/>
</dbReference>
<dbReference type="GO" id="GO:0016020">
    <property type="term" value="C:membrane"/>
    <property type="evidence" value="ECO:0007669"/>
    <property type="project" value="UniProtKB-SubCell"/>
</dbReference>
<evidence type="ECO:0000256" key="10">
    <source>
        <dbReference type="ARBA" id="ARBA00023136"/>
    </source>
</evidence>
<protein>
    <submittedName>
        <fullName evidence="16">Zinc transporter 9</fullName>
    </submittedName>
</protein>
<evidence type="ECO:0000313" key="16">
    <source>
        <dbReference type="WBParaSite" id="PSAMB.scaffold107size78742.g2021.t1"/>
    </source>
</evidence>
<evidence type="ECO:0000256" key="1">
    <source>
        <dbReference type="ARBA" id="ARBA00004123"/>
    </source>
</evidence>
<evidence type="ECO:0000256" key="8">
    <source>
        <dbReference type="ARBA" id="ARBA00022989"/>
    </source>
</evidence>
<dbReference type="InterPro" id="IPR037129">
    <property type="entry name" value="XPA_sf"/>
</dbReference>
<proteinExistence type="predicted"/>
<dbReference type="GO" id="GO:0015297">
    <property type="term" value="F:antiporter activity"/>
    <property type="evidence" value="ECO:0007669"/>
    <property type="project" value="UniProtKB-KW"/>
</dbReference>
<dbReference type="Proteomes" id="UP000887566">
    <property type="component" value="Unplaced"/>
</dbReference>
<keyword evidence="3" id="KW-0813">Transport</keyword>
<dbReference type="Gene3D" id="3.90.530.10">
    <property type="entry name" value="XPA C-terminal domain"/>
    <property type="match status" value="1"/>
</dbReference>
<keyword evidence="5 14" id="KW-0812">Transmembrane</keyword>
<reference evidence="16" key="1">
    <citation type="submission" date="2022-11" db="UniProtKB">
        <authorList>
            <consortium name="WormBaseParasite"/>
        </authorList>
    </citation>
    <scope>IDENTIFICATION</scope>
</reference>